<dbReference type="EMBL" id="CP061800">
    <property type="protein sequence ID" value="QTA91401.1"/>
    <property type="molecule type" value="Genomic_DNA"/>
</dbReference>
<evidence type="ECO:0000313" key="2">
    <source>
        <dbReference type="Proteomes" id="UP000663722"/>
    </source>
</evidence>
<dbReference type="AlphaFoldDB" id="A0A975BTK4"/>
<proteinExistence type="predicted"/>
<dbReference type="KEGG" id="dmm:dnm_074680"/>
<keyword evidence="2" id="KW-1185">Reference proteome</keyword>
<organism evidence="1 2">
    <name type="scientific">Desulfonema magnum</name>
    <dbReference type="NCBI Taxonomy" id="45655"/>
    <lineage>
        <taxon>Bacteria</taxon>
        <taxon>Pseudomonadati</taxon>
        <taxon>Thermodesulfobacteriota</taxon>
        <taxon>Desulfobacteria</taxon>
        <taxon>Desulfobacterales</taxon>
        <taxon>Desulfococcaceae</taxon>
        <taxon>Desulfonema</taxon>
    </lineage>
</organism>
<gene>
    <name evidence="1" type="ORF">dnm_074680</name>
</gene>
<reference evidence="1" key="1">
    <citation type="journal article" date="2021" name="Microb. Physiol.">
        <title>Proteogenomic Insights into the Physiology of Marine, Sulfate-Reducing, Filamentous Desulfonema limicola and Desulfonema magnum.</title>
        <authorList>
            <person name="Schnaars V."/>
            <person name="Wohlbrand L."/>
            <person name="Scheve S."/>
            <person name="Hinrichs C."/>
            <person name="Reinhardt R."/>
            <person name="Rabus R."/>
        </authorList>
    </citation>
    <scope>NUCLEOTIDE SEQUENCE</scope>
    <source>
        <strain evidence="1">4be13</strain>
    </source>
</reference>
<name>A0A975BTK4_9BACT</name>
<accession>A0A975BTK4</accession>
<protein>
    <submittedName>
        <fullName evidence="1">Uncharacterized protein</fullName>
    </submittedName>
</protein>
<dbReference type="Proteomes" id="UP000663722">
    <property type="component" value="Chromosome"/>
</dbReference>
<sequence length="37" mass="4183">MKTCEILRISFVEQGVVTFILPDGIFNPWLANLTKST</sequence>
<evidence type="ECO:0000313" key="1">
    <source>
        <dbReference type="EMBL" id="QTA91401.1"/>
    </source>
</evidence>